<reference evidence="1" key="1">
    <citation type="journal article" date="2013" name="Nat. Commun.">
        <title>Whole-genome sequencing of Oryza brachyantha reveals mechanisms underlying Oryza genome evolution.</title>
        <authorList>
            <person name="Chen J."/>
            <person name="Huang Q."/>
            <person name="Gao D."/>
            <person name="Wang J."/>
            <person name="Lang Y."/>
            <person name="Liu T."/>
            <person name="Li B."/>
            <person name="Bai Z."/>
            <person name="Luis Goicoechea J."/>
            <person name="Liang C."/>
            <person name="Chen C."/>
            <person name="Zhang W."/>
            <person name="Sun S."/>
            <person name="Liao Y."/>
            <person name="Zhang X."/>
            <person name="Yang L."/>
            <person name="Song C."/>
            <person name="Wang M."/>
            <person name="Shi J."/>
            <person name="Liu G."/>
            <person name="Liu J."/>
            <person name="Zhou H."/>
            <person name="Zhou W."/>
            <person name="Yu Q."/>
            <person name="An N."/>
            <person name="Chen Y."/>
            <person name="Cai Q."/>
            <person name="Wang B."/>
            <person name="Liu B."/>
            <person name="Min J."/>
            <person name="Huang Y."/>
            <person name="Wu H."/>
            <person name="Li Z."/>
            <person name="Zhang Y."/>
            <person name="Yin Y."/>
            <person name="Song W."/>
            <person name="Jiang J."/>
            <person name="Jackson S.A."/>
            <person name="Wing R.A."/>
            <person name="Wang J."/>
            <person name="Chen M."/>
        </authorList>
    </citation>
    <scope>NUCLEOTIDE SEQUENCE [LARGE SCALE GENOMIC DNA]</scope>
    <source>
        <strain evidence="1">cv. IRGC 101232</strain>
    </source>
</reference>
<keyword evidence="2" id="KW-1185">Reference proteome</keyword>
<sequence>MLYALLMRLISLHRNHLSGCHCLFMCNLYYIFGSVFVQHVADGLNSIAFFF</sequence>
<dbReference type="Gramene" id="OB07G18900.1">
    <property type="protein sequence ID" value="OB07G18900.1"/>
    <property type="gene ID" value="OB07G18900"/>
</dbReference>
<dbReference type="Proteomes" id="UP000006038">
    <property type="component" value="Chromosome 7"/>
</dbReference>
<dbReference type="EnsemblPlants" id="OB07G18900.1">
    <property type="protein sequence ID" value="OB07G18900.1"/>
    <property type="gene ID" value="OB07G18900"/>
</dbReference>
<evidence type="ECO:0000313" key="1">
    <source>
        <dbReference type="EnsemblPlants" id="OB07G18900.1"/>
    </source>
</evidence>
<evidence type="ECO:0000313" key="2">
    <source>
        <dbReference type="Proteomes" id="UP000006038"/>
    </source>
</evidence>
<protein>
    <submittedName>
        <fullName evidence="1">Uncharacterized protein</fullName>
    </submittedName>
</protein>
<name>J3MKF8_ORYBR</name>
<accession>J3MKF8</accession>
<dbReference type="AlphaFoldDB" id="J3MKF8"/>
<reference evidence="1" key="2">
    <citation type="submission" date="2013-04" db="UniProtKB">
        <authorList>
            <consortium name="EnsemblPlants"/>
        </authorList>
    </citation>
    <scope>IDENTIFICATION</scope>
</reference>
<dbReference type="HOGENOM" id="CLU_3109620_0_0_1"/>
<organism evidence="1">
    <name type="scientific">Oryza brachyantha</name>
    <name type="common">malo sina</name>
    <dbReference type="NCBI Taxonomy" id="4533"/>
    <lineage>
        <taxon>Eukaryota</taxon>
        <taxon>Viridiplantae</taxon>
        <taxon>Streptophyta</taxon>
        <taxon>Embryophyta</taxon>
        <taxon>Tracheophyta</taxon>
        <taxon>Spermatophyta</taxon>
        <taxon>Magnoliopsida</taxon>
        <taxon>Liliopsida</taxon>
        <taxon>Poales</taxon>
        <taxon>Poaceae</taxon>
        <taxon>BOP clade</taxon>
        <taxon>Oryzoideae</taxon>
        <taxon>Oryzeae</taxon>
        <taxon>Oryzinae</taxon>
        <taxon>Oryza</taxon>
    </lineage>
</organism>
<proteinExistence type="predicted"/>